<keyword evidence="1 3" id="KW-0689">Ribosomal protein</keyword>
<dbReference type="GO" id="GO:0006412">
    <property type="term" value="P:translation"/>
    <property type="evidence" value="ECO:0007669"/>
    <property type="project" value="UniProtKB-UniRule"/>
</dbReference>
<sequence length="216" mass="23046">MATKIRLQRFGKKGKPFFHVVVADSRSPRDGKFIERLGSYNPNTNPATIEINFDKTLDWVNKGAQPTDTARAILSYKGVLYKKHLQGGVKKGALTEEQADAKFAQWLEAKGGQIEGKKESLSSTKGEAKKAALAAEAKKNADRAAAIALKNAPVAEEVVEEEVVAEDAPAAEAATEEVVAETPAVEETAAVAEEAPVAEETPAVEASTEEEKKEGA</sequence>
<dbReference type="PANTHER" id="PTHR12919">
    <property type="entry name" value="30S RIBOSOMAL PROTEIN S16"/>
    <property type="match status" value="1"/>
</dbReference>
<dbReference type="PANTHER" id="PTHR12919:SF20">
    <property type="entry name" value="SMALL RIBOSOMAL SUBUNIT PROTEIN BS16M"/>
    <property type="match status" value="1"/>
</dbReference>
<dbReference type="GO" id="GO:0015935">
    <property type="term" value="C:small ribosomal subunit"/>
    <property type="evidence" value="ECO:0007669"/>
    <property type="project" value="TreeGrafter"/>
</dbReference>
<organism evidence="5 6">
    <name type="scientific">Pedobacter frigiditerrae</name>
    <dbReference type="NCBI Taxonomy" id="2530452"/>
    <lineage>
        <taxon>Bacteria</taxon>
        <taxon>Pseudomonadati</taxon>
        <taxon>Bacteroidota</taxon>
        <taxon>Sphingobacteriia</taxon>
        <taxon>Sphingobacteriales</taxon>
        <taxon>Sphingobacteriaceae</taxon>
        <taxon>Pedobacter</taxon>
    </lineage>
</organism>
<evidence type="ECO:0000256" key="3">
    <source>
        <dbReference type="HAMAP-Rule" id="MF_00385"/>
    </source>
</evidence>
<keyword evidence="6" id="KW-1185">Reference proteome</keyword>
<dbReference type="InterPro" id="IPR023803">
    <property type="entry name" value="Ribosomal_bS16_dom_sf"/>
</dbReference>
<evidence type="ECO:0000256" key="4">
    <source>
        <dbReference type="SAM" id="MobiDB-lite"/>
    </source>
</evidence>
<dbReference type="InterPro" id="IPR000307">
    <property type="entry name" value="Ribosomal_bS16"/>
</dbReference>
<dbReference type="GO" id="GO:0005737">
    <property type="term" value="C:cytoplasm"/>
    <property type="evidence" value="ECO:0007669"/>
    <property type="project" value="UniProtKB-ARBA"/>
</dbReference>
<dbReference type="NCBIfam" id="TIGR00002">
    <property type="entry name" value="S16"/>
    <property type="match status" value="1"/>
</dbReference>
<feature type="region of interest" description="Disordered" evidence="4">
    <location>
        <begin position="163"/>
        <end position="216"/>
    </location>
</feature>
<dbReference type="Proteomes" id="UP000292884">
    <property type="component" value="Unassembled WGS sequence"/>
</dbReference>
<dbReference type="AlphaFoldDB" id="A0A4R0N1N8"/>
<dbReference type="Gene3D" id="3.30.1320.10">
    <property type="match status" value="1"/>
</dbReference>
<accession>A0A4R0N1N8</accession>
<reference evidence="5 6" key="1">
    <citation type="submission" date="2019-02" db="EMBL/GenBank/DDBJ databases">
        <title>Pedobacter sp. RP-1-13 sp. nov., isolated from Arctic soil.</title>
        <authorList>
            <person name="Dahal R.H."/>
        </authorList>
    </citation>
    <scope>NUCLEOTIDE SEQUENCE [LARGE SCALE GENOMIC DNA]</scope>
    <source>
        <strain evidence="5 6">RP-1-13</strain>
    </source>
</reference>
<comment type="caution">
    <text evidence="5">The sequence shown here is derived from an EMBL/GenBank/DDBJ whole genome shotgun (WGS) entry which is preliminary data.</text>
</comment>
<keyword evidence="2 3" id="KW-0687">Ribonucleoprotein</keyword>
<evidence type="ECO:0000313" key="5">
    <source>
        <dbReference type="EMBL" id="TCC93738.1"/>
    </source>
</evidence>
<dbReference type="NCBIfam" id="NF011094">
    <property type="entry name" value="PRK14521.1"/>
    <property type="match status" value="1"/>
</dbReference>
<name>A0A4R0N1N8_9SPHI</name>
<gene>
    <name evidence="3" type="primary">rpsP</name>
    <name evidence="5" type="ORF">EZ428_02915</name>
</gene>
<dbReference type="Pfam" id="PF00886">
    <property type="entry name" value="Ribosomal_S16"/>
    <property type="match status" value="1"/>
</dbReference>
<feature type="compositionally biased region" description="Low complexity" evidence="4">
    <location>
        <begin position="180"/>
        <end position="206"/>
    </location>
</feature>
<evidence type="ECO:0000256" key="2">
    <source>
        <dbReference type="ARBA" id="ARBA00023274"/>
    </source>
</evidence>
<comment type="similarity">
    <text evidence="3">Belongs to the bacterial ribosomal protein bS16 family.</text>
</comment>
<evidence type="ECO:0000256" key="1">
    <source>
        <dbReference type="ARBA" id="ARBA00022980"/>
    </source>
</evidence>
<dbReference type="EMBL" id="SJSK01000001">
    <property type="protein sequence ID" value="TCC93738.1"/>
    <property type="molecule type" value="Genomic_DNA"/>
</dbReference>
<protein>
    <recommendedName>
        <fullName evidence="3">Small ribosomal subunit protein bS16</fullName>
    </recommendedName>
</protein>
<dbReference type="HAMAP" id="MF_00385">
    <property type="entry name" value="Ribosomal_bS16"/>
    <property type="match status" value="1"/>
</dbReference>
<dbReference type="GO" id="GO:0003735">
    <property type="term" value="F:structural constituent of ribosome"/>
    <property type="evidence" value="ECO:0007669"/>
    <property type="project" value="InterPro"/>
</dbReference>
<dbReference type="SUPFAM" id="SSF54565">
    <property type="entry name" value="Ribosomal protein S16"/>
    <property type="match status" value="1"/>
</dbReference>
<dbReference type="OrthoDB" id="9807878at2"/>
<evidence type="ECO:0000313" key="6">
    <source>
        <dbReference type="Proteomes" id="UP000292884"/>
    </source>
</evidence>
<proteinExistence type="inferred from homology"/>